<dbReference type="SUPFAM" id="SSF46689">
    <property type="entry name" value="Homeodomain-like"/>
    <property type="match status" value="1"/>
</dbReference>
<dbReference type="InterPro" id="IPR001647">
    <property type="entry name" value="HTH_TetR"/>
</dbReference>
<accession>A0ABV5Z255</accession>
<dbReference type="RefSeq" id="WP_378213622.1">
    <property type="nucleotide sequence ID" value="NZ_JBHLZP010001062.1"/>
</dbReference>
<dbReference type="InterPro" id="IPR009057">
    <property type="entry name" value="Homeodomain-like_sf"/>
</dbReference>
<sequence>MTGRRDPEGRRRAIVDAACALIPEVGVGGLTHRAVAARAGVQLGSTTYHFATLDDLSRAALAHAARS</sequence>
<gene>
    <name evidence="4" type="ORF">ACFFNX_50435</name>
</gene>
<evidence type="ECO:0000313" key="4">
    <source>
        <dbReference type="EMBL" id="MFB9840394.1"/>
    </source>
</evidence>
<keyword evidence="1 2" id="KW-0238">DNA-binding</keyword>
<proteinExistence type="predicted"/>
<feature type="DNA-binding region" description="H-T-H motif" evidence="2">
    <location>
        <begin position="31"/>
        <end position="50"/>
    </location>
</feature>
<dbReference type="Gene3D" id="1.10.357.10">
    <property type="entry name" value="Tetracycline Repressor, domain 2"/>
    <property type="match status" value="1"/>
</dbReference>
<evidence type="ECO:0000256" key="1">
    <source>
        <dbReference type="ARBA" id="ARBA00023125"/>
    </source>
</evidence>
<dbReference type="Proteomes" id="UP001589627">
    <property type="component" value="Unassembled WGS sequence"/>
</dbReference>
<evidence type="ECO:0000259" key="3">
    <source>
        <dbReference type="PROSITE" id="PS50977"/>
    </source>
</evidence>
<reference evidence="4 5" key="1">
    <citation type="submission" date="2024-09" db="EMBL/GenBank/DDBJ databases">
        <authorList>
            <person name="Sun Q."/>
            <person name="Mori K."/>
        </authorList>
    </citation>
    <scope>NUCLEOTIDE SEQUENCE [LARGE SCALE GENOMIC DNA]</scope>
    <source>
        <strain evidence="4 5">TBRC 0563</strain>
    </source>
</reference>
<evidence type="ECO:0000256" key="2">
    <source>
        <dbReference type="PROSITE-ProRule" id="PRU00335"/>
    </source>
</evidence>
<dbReference type="Pfam" id="PF00440">
    <property type="entry name" value="TetR_N"/>
    <property type="match status" value="1"/>
</dbReference>
<evidence type="ECO:0000313" key="5">
    <source>
        <dbReference type="Proteomes" id="UP001589627"/>
    </source>
</evidence>
<dbReference type="PROSITE" id="PS50977">
    <property type="entry name" value="HTH_TETR_2"/>
    <property type="match status" value="1"/>
</dbReference>
<organism evidence="4 5">
    <name type="scientific">Actinoallomurus acaciae</name>
    <dbReference type="NCBI Taxonomy" id="502577"/>
    <lineage>
        <taxon>Bacteria</taxon>
        <taxon>Bacillati</taxon>
        <taxon>Actinomycetota</taxon>
        <taxon>Actinomycetes</taxon>
        <taxon>Streptosporangiales</taxon>
        <taxon>Thermomonosporaceae</taxon>
        <taxon>Actinoallomurus</taxon>
    </lineage>
</organism>
<name>A0ABV5Z255_9ACTN</name>
<protein>
    <submittedName>
        <fullName evidence="4">TetR/AcrR family transcriptional regulator</fullName>
    </submittedName>
</protein>
<feature type="domain" description="HTH tetR-type" evidence="3">
    <location>
        <begin position="8"/>
        <end position="67"/>
    </location>
</feature>
<comment type="caution">
    <text evidence="4">The sequence shown here is derived from an EMBL/GenBank/DDBJ whole genome shotgun (WGS) entry which is preliminary data.</text>
</comment>
<keyword evidence="5" id="KW-1185">Reference proteome</keyword>
<feature type="non-terminal residue" evidence="4">
    <location>
        <position position="67"/>
    </location>
</feature>
<dbReference type="EMBL" id="JBHLZP010001062">
    <property type="protein sequence ID" value="MFB9840394.1"/>
    <property type="molecule type" value="Genomic_DNA"/>
</dbReference>